<organism evidence="2 3">
    <name type="scientific">Pleurodeles waltl</name>
    <name type="common">Iberian ribbed newt</name>
    <dbReference type="NCBI Taxonomy" id="8319"/>
    <lineage>
        <taxon>Eukaryota</taxon>
        <taxon>Metazoa</taxon>
        <taxon>Chordata</taxon>
        <taxon>Craniata</taxon>
        <taxon>Vertebrata</taxon>
        <taxon>Euteleostomi</taxon>
        <taxon>Amphibia</taxon>
        <taxon>Batrachia</taxon>
        <taxon>Caudata</taxon>
        <taxon>Salamandroidea</taxon>
        <taxon>Salamandridae</taxon>
        <taxon>Pleurodelinae</taxon>
        <taxon>Pleurodeles</taxon>
    </lineage>
</organism>
<name>A0AAV7P8N3_PLEWA</name>
<evidence type="ECO:0000313" key="3">
    <source>
        <dbReference type="Proteomes" id="UP001066276"/>
    </source>
</evidence>
<dbReference type="Gene3D" id="2.30.30.850">
    <property type="match status" value="1"/>
</dbReference>
<sequence>MGPQLATHLININEVVLTTTTAVKCAGIPNWIHASHTKKVACPLDHEEALLRIPTTVRQVSGPEREQRGTENGSEPVEDGSVTPVRDKGGDLQEGNREAILIVAAAEPCQRRAFPEADDLERQAEQMPDPEGEGVEVDQSQWDLTPPEPVAGRSRENTTDQEEG</sequence>
<keyword evidence="3" id="KW-1185">Reference proteome</keyword>
<protein>
    <submittedName>
        <fullName evidence="2">Uncharacterized protein</fullName>
    </submittedName>
</protein>
<feature type="region of interest" description="Disordered" evidence="1">
    <location>
        <begin position="107"/>
        <end position="164"/>
    </location>
</feature>
<dbReference type="EMBL" id="JANPWB010000011">
    <property type="protein sequence ID" value="KAJ1124576.1"/>
    <property type="molecule type" value="Genomic_DNA"/>
</dbReference>
<feature type="region of interest" description="Disordered" evidence="1">
    <location>
        <begin position="57"/>
        <end position="94"/>
    </location>
</feature>
<feature type="compositionally biased region" description="Basic and acidic residues" evidence="1">
    <location>
        <begin position="85"/>
        <end position="94"/>
    </location>
</feature>
<accession>A0AAV7P8N3</accession>
<gene>
    <name evidence="2" type="ORF">NDU88_003026</name>
</gene>
<comment type="caution">
    <text evidence="2">The sequence shown here is derived from an EMBL/GenBank/DDBJ whole genome shotgun (WGS) entry which is preliminary data.</text>
</comment>
<proteinExistence type="predicted"/>
<evidence type="ECO:0000313" key="2">
    <source>
        <dbReference type="EMBL" id="KAJ1124576.1"/>
    </source>
</evidence>
<evidence type="ECO:0000256" key="1">
    <source>
        <dbReference type="SAM" id="MobiDB-lite"/>
    </source>
</evidence>
<dbReference type="AlphaFoldDB" id="A0AAV7P8N3"/>
<feature type="compositionally biased region" description="Basic and acidic residues" evidence="1">
    <location>
        <begin position="109"/>
        <end position="124"/>
    </location>
</feature>
<dbReference type="Proteomes" id="UP001066276">
    <property type="component" value="Chromosome 7"/>
</dbReference>
<reference evidence="2" key="1">
    <citation type="journal article" date="2022" name="bioRxiv">
        <title>Sequencing and chromosome-scale assembly of the giantPleurodeles waltlgenome.</title>
        <authorList>
            <person name="Brown T."/>
            <person name="Elewa A."/>
            <person name="Iarovenko S."/>
            <person name="Subramanian E."/>
            <person name="Araus A.J."/>
            <person name="Petzold A."/>
            <person name="Susuki M."/>
            <person name="Suzuki K.-i.T."/>
            <person name="Hayashi T."/>
            <person name="Toyoda A."/>
            <person name="Oliveira C."/>
            <person name="Osipova E."/>
            <person name="Leigh N.D."/>
            <person name="Simon A."/>
            <person name="Yun M.H."/>
        </authorList>
    </citation>
    <scope>NUCLEOTIDE SEQUENCE</scope>
    <source>
        <strain evidence="2">20211129_DDA</strain>
        <tissue evidence="2">Liver</tissue>
    </source>
</reference>